<dbReference type="RefSeq" id="WP_161831662.1">
    <property type="nucleotide sequence ID" value="NZ_AP028127.1"/>
</dbReference>
<protein>
    <submittedName>
        <fullName evidence="1">Uncharacterized protein</fullName>
    </submittedName>
</protein>
<dbReference type="Proteomes" id="UP001432099">
    <property type="component" value="Chromosome"/>
</dbReference>
<keyword evidence="2" id="KW-1185">Reference proteome</keyword>
<dbReference type="EMBL" id="AP028127">
    <property type="protein sequence ID" value="BEH90766.1"/>
    <property type="molecule type" value="Genomic_DNA"/>
</dbReference>
<gene>
    <name evidence="1" type="ORF">T23_08680</name>
</gene>
<reference evidence="1" key="1">
    <citation type="journal article" date="2024" name="Int. J. Syst. Evol. Microbiol.">
        <title>Turicibacter faecis sp. nov., isolated from faeces of heart failure mouse model.</title>
        <authorList>
            <person name="Imamura Y."/>
            <person name="Motooka D."/>
            <person name="Nakajima Y."/>
            <person name="Ito S."/>
            <person name="Kitakaze M."/>
            <person name="Iida T."/>
            <person name="Nakamura S."/>
        </authorList>
    </citation>
    <scope>NUCLEOTIDE SEQUENCE</scope>
    <source>
        <strain evidence="1">TC023</strain>
    </source>
</reference>
<evidence type="ECO:0000313" key="2">
    <source>
        <dbReference type="Proteomes" id="UP001432099"/>
    </source>
</evidence>
<organism evidence="1 2">
    <name type="scientific">Turicibacter faecis</name>
    <dbReference type="NCBI Taxonomy" id="2963365"/>
    <lineage>
        <taxon>Bacteria</taxon>
        <taxon>Bacillati</taxon>
        <taxon>Bacillota</taxon>
        <taxon>Erysipelotrichia</taxon>
        <taxon>Erysipelotrichales</taxon>
        <taxon>Turicibacteraceae</taxon>
        <taxon>Turicibacter</taxon>
    </lineage>
</organism>
<accession>A0ABN6ZAA5</accession>
<evidence type="ECO:0000313" key="1">
    <source>
        <dbReference type="EMBL" id="BEH90766.1"/>
    </source>
</evidence>
<sequence length="211" mass="24920">MEIISHLRVYDLEETLIASGYAMIEDYQEEIVLQQLNSLKGNAKESHPYRRALKLLRAPLNSGHCSFAKGIVVNMDITFTNKAWIEFQRYHFADIITGMSTMHRISQFDLKSAFNDYTDPLIIERLEELQKHYQQTKSKEDYLKLLYSTPAGLKMTGRITTNYLQLMNIWSQRHHHRLPEWRQFCQELQEKLPLFEEFLVANGQLHVDEIK</sequence>
<proteinExistence type="predicted"/>
<name>A0ABN6ZAA5_9FIRM</name>